<dbReference type="InterPro" id="IPR007278">
    <property type="entry name" value="DUF397"/>
</dbReference>
<dbReference type="Gene3D" id="1.10.260.40">
    <property type="entry name" value="lambda repressor-like DNA-binding domains"/>
    <property type="match status" value="1"/>
</dbReference>
<dbReference type="Proteomes" id="UP000000844">
    <property type="component" value="Chromosome"/>
</dbReference>
<keyword evidence="3" id="KW-1185">Reference proteome</keyword>
<dbReference type="SMART" id="SM00530">
    <property type="entry name" value="HTH_XRE"/>
    <property type="match status" value="1"/>
</dbReference>
<evidence type="ECO:0000259" key="1">
    <source>
        <dbReference type="PROSITE" id="PS50943"/>
    </source>
</evidence>
<dbReference type="SUPFAM" id="SSF47413">
    <property type="entry name" value="lambda repressor-like DNA-binding domains"/>
    <property type="match status" value="1"/>
</dbReference>
<evidence type="ECO:0000313" key="2">
    <source>
        <dbReference type="EMBL" id="ADD43896.1"/>
    </source>
</evidence>
<dbReference type="STRING" id="446470.Snas_4247"/>
<dbReference type="InterPro" id="IPR001387">
    <property type="entry name" value="Cro/C1-type_HTH"/>
</dbReference>
<proteinExistence type="predicted"/>
<dbReference type="PROSITE" id="PS50943">
    <property type="entry name" value="HTH_CROC1"/>
    <property type="match status" value="1"/>
</dbReference>
<dbReference type="Pfam" id="PF13560">
    <property type="entry name" value="HTH_31"/>
    <property type="match status" value="1"/>
</dbReference>
<dbReference type="Pfam" id="PF19054">
    <property type="entry name" value="DUF5753"/>
    <property type="match status" value="1"/>
</dbReference>
<evidence type="ECO:0000313" key="3">
    <source>
        <dbReference type="Proteomes" id="UP000000844"/>
    </source>
</evidence>
<dbReference type="CDD" id="cd00093">
    <property type="entry name" value="HTH_XRE"/>
    <property type="match status" value="1"/>
</dbReference>
<dbReference type="EMBL" id="CP001778">
    <property type="protein sequence ID" value="ADD43896.1"/>
    <property type="molecule type" value="Genomic_DNA"/>
</dbReference>
<organism evidence="2 3">
    <name type="scientific">Stackebrandtia nassauensis (strain DSM 44728 / CIP 108903 / NRRL B-16338 / NBRC 102104 / LLR-40K-21)</name>
    <dbReference type="NCBI Taxonomy" id="446470"/>
    <lineage>
        <taxon>Bacteria</taxon>
        <taxon>Bacillati</taxon>
        <taxon>Actinomycetota</taxon>
        <taxon>Actinomycetes</taxon>
        <taxon>Glycomycetales</taxon>
        <taxon>Glycomycetaceae</taxon>
        <taxon>Stackebrandtia</taxon>
    </lineage>
</organism>
<accession>D3Q2G3</accession>
<dbReference type="AlphaFoldDB" id="D3Q2G3"/>
<dbReference type="KEGG" id="sna:Snas_4247"/>
<name>D3Q2G3_STANL</name>
<reference evidence="2 3" key="1">
    <citation type="journal article" date="2009" name="Stand. Genomic Sci.">
        <title>Complete genome sequence of Stackebrandtia nassauensis type strain (LLR-40K-21).</title>
        <authorList>
            <person name="Munk C."/>
            <person name="Lapidus A."/>
            <person name="Copeland A."/>
            <person name="Jando M."/>
            <person name="Mayilraj S."/>
            <person name="Glavina Del Rio T."/>
            <person name="Nolan M."/>
            <person name="Chen F."/>
            <person name="Lucas S."/>
            <person name="Tice H."/>
            <person name="Cheng J.F."/>
            <person name="Han C."/>
            <person name="Detter J.C."/>
            <person name="Bruce D."/>
            <person name="Goodwin L."/>
            <person name="Chain P."/>
            <person name="Pitluck S."/>
            <person name="Goker M."/>
            <person name="Ovchinikova G."/>
            <person name="Pati A."/>
            <person name="Ivanova N."/>
            <person name="Mavromatis K."/>
            <person name="Chen A."/>
            <person name="Palaniappan K."/>
            <person name="Land M."/>
            <person name="Hauser L."/>
            <person name="Chang Y.J."/>
            <person name="Jeffries C.D."/>
            <person name="Bristow J."/>
            <person name="Eisen J.A."/>
            <person name="Markowitz V."/>
            <person name="Hugenholtz P."/>
            <person name="Kyrpides N.C."/>
            <person name="Klenk H.P."/>
        </authorList>
    </citation>
    <scope>NUCLEOTIDE SEQUENCE [LARGE SCALE GENOMIC DNA]</scope>
    <source>
        <strain evidence="3">DSM 44728 / CIP 108903 / NRRL B-16338 / NBRC 102104 / LLR-40K-21</strain>
    </source>
</reference>
<dbReference type="InterPro" id="IPR010982">
    <property type="entry name" value="Lambda_DNA-bd_dom_sf"/>
</dbReference>
<dbReference type="InterPro" id="IPR043917">
    <property type="entry name" value="DUF5753"/>
</dbReference>
<sequence length="410" mass="46376">MVTSHCDVYDLRSVTSCHTESRNAMCVFRLGVVRFSYCELMRHNERMTARKSLTVRKRRLVRALRQLRKDSGITLEKAAEHLDINHTSLSRIETGVAAVKLPYVESLLRLYGVPEARQEELLQLTREAKQRGWWQAYKDILSSEYADFIGFETEANETRTYELDTVPGLLETEDYARALISAQLPGATAEDIEKRVKLRASRQDRLKEDPKLSVWAILGEAALRYQVGGMKVLRAQLEYLLQLQREPNITIQVLPFSAGAHPGMAGPFVILGFDDDPDIVYLEGLTSALYLEDLGELERYKMVFERLLAEALSPAASDRLIREASKELCHFANNGRRRGMAAQGDDLARARWRKGRRTQANGNCVEVALVESVYVRDSKLDTTGTFPTLSVSSTEWKNFLLAIANNDKTG</sequence>
<protein>
    <submittedName>
        <fullName evidence="2">Helix-turn-helix domain protein</fullName>
    </submittedName>
</protein>
<gene>
    <name evidence="2" type="ordered locus">Snas_4247</name>
</gene>
<dbReference type="Pfam" id="PF04149">
    <property type="entry name" value="DUF397"/>
    <property type="match status" value="1"/>
</dbReference>
<feature type="domain" description="HTH cro/C1-type" evidence="1">
    <location>
        <begin position="64"/>
        <end position="118"/>
    </location>
</feature>
<dbReference type="eggNOG" id="COG1396">
    <property type="taxonomic scope" value="Bacteria"/>
</dbReference>
<dbReference type="HOGENOM" id="CLU_055817_1_1_11"/>
<dbReference type="GO" id="GO:0003677">
    <property type="term" value="F:DNA binding"/>
    <property type="evidence" value="ECO:0007669"/>
    <property type="project" value="InterPro"/>
</dbReference>